<dbReference type="KEGG" id="xyk:GT347_24795"/>
<proteinExistence type="predicted"/>
<dbReference type="RefSeq" id="WP_160554733.1">
    <property type="nucleotide sequence ID" value="NZ_CP047650.1"/>
</dbReference>
<sequence>MSSNIYESLVGALRAHWTAHGNQNPRKLIIGSTQYRELMELRQTGRTALGDVPPPEKDSFLGVALEIDDGSPGAIVGIDGQTTPLPNTTTAA</sequence>
<name>A0A857JCI8_9BURK</name>
<accession>A0A857JCI8</accession>
<protein>
    <submittedName>
        <fullName evidence="1">Uncharacterized protein</fullName>
    </submittedName>
</protein>
<evidence type="ECO:0000313" key="1">
    <source>
        <dbReference type="EMBL" id="QHJ00924.1"/>
    </source>
</evidence>
<reference evidence="1 2" key="1">
    <citation type="submission" date="2020-01" db="EMBL/GenBank/DDBJ databases">
        <title>Genome sequencing of strain KACC 21265.</title>
        <authorList>
            <person name="Heo J."/>
            <person name="Kim S.-J."/>
            <person name="Kim J.-S."/>
            <person name="Hong S.-B."/>
            <person name="Kwon S.-W."/>
        </authorList>
    </citation>
    <scope>NUCLEOTIDE SEQUENCE [LARGE SCALE GENOMIC DNA]</scope>
    <source>
        <strain evidence="1 2">KACC 21265</strain>
    </source>
</reference>
<evidence type="ECO:0000313" key="2">
    <source>
        <dbReference type="Proteomes" id="UP000464787"/>
    </source>
</evidence>
<organism evidence="1 2">
    <name type="scientific">Xylophilus rhododendri</name>
    <dbReference type="NCBI Taxonomy" id="2697032"/>
    <lineage>
        <taxon>Bacteria</taxon>
        <taxon>Pseudomonadati</taxon>
        <taxon>Pseudomonadota</taxon>
        <taxon>Betaproteobacteria</taxon>
        <taxon>Burkholderiales</taxon>
        <taxon>Xylophilus</taxon>
    </lineage>
</organism>
<dbReference type="Proteomes" id="UP000464787">
    <property type="component" value="Chromosome"/>
</dbReference>
<keyword evidence="2" id="KW-1185">Reference proteome</keyword>
<dbReference type="EMBL" id="CP047650">
    <property type="protein sequence ID" value="QHJ00924.1"/>
    <property type="molecule type" value="Genomic_DNA"/>
</dbReference>
<dbReference type="AlphaFoldDB" id="A0A857JCI8"/>
<gene>
    <name evidence="1" type="ORF">GT347_24795</name>
</gene>